<feature type="domain" description="Mur ligase central" evidence="18">
    <location>
        <begin position="119"/>
        <end position="302"/>
    </location>
</feature>
<keyword evidence="20" id="KW-1185">Reference proteome</keyword>
<dbReference type="Gene3D" id="3.40.50.720">
    <property type="entry name" value="NAD(P)-binding Rossmann-like Domain"/>
    <property type="match status" value="1"/>
</dbReference>
<dbReference type="EMBL" id="AJYA01000024">
    <property type="protein sequence ID" value="EIM75990.1"/>
    <property type="molecule type" value="Genomic_DNA"/>
</dbReference>
<dbReference type="OrthoDB" id="9804126at2"/>
<evidence type="ECO:0000313" key="20">
    <source>
        <dbReference type="Proteomes" id="UP000005551"/>
    </source>
</evidence>
<keyword evidence="11 14" id="KW-0131">Cell cycle</keyword>
<keyword evidence="4 14" id="KW-0963">Cytoplasm</keyword>
<evidence type="ECO:0000259" key="17">
    <source>
        <dbReference type="Pfam" id="PF02875"/>
    </source>
</evidence>
<dbReference type="SUPFAM" id="SSF53244">
    <property type="entry name" value="MurD-like peptide ligases, peptide-binding domain"/>
    <property type="match status" value="1"/>
</dbReference>
<dbReference type="InterPro" id="IPR036615">
    <property type="entry name" value="Mur_ligase_C_dom_sf"/>
</dbReference>
<evidence type="ECO:0000256" key="13">
    <source>
        <dbReference type="ARBA" id="ARBA00047833"/>
    </source>
</evidence>
<dbReference type="AlphaFoldDB" id="I5C2D8"/>
<evidence type="ECO:0000256" key="15">
    <source>
        <dbReference type="SAM" id="Phobius"/>
    </source>
</evidence>
<dbReference type="GO" id="GO:0005524">
    <property type="term" value="F:ATP binding"/>
    <property type="evidence" value="ECO:0007669"/>
    <property type="project" value="UniProtKB-UniRule"/>
</dbReference>
<keyword evidence="7 14" id="KW-0547">Nucleotide-binding</keyword>
<evidence type="ECO:0000256" key="3">
    <source>
        <dbReference type="ARBA" id="ARBA00012211"/>
    </source>
</evidence>
<dbReference type="Proteomes" id="UP000005551">
    <property type="component" value="Unassembled WGS sequence"/>
</dbReference>
<evidence type="ECO:0000256" key="10">
    <source>
        <dbReference type="ARBA" id="ARBA00022984"/>
    </source>
</evidence>
<dbReference type="GO" id="GO:0005737">
    <property type="term" value="C:cytoplasm"/>
    <property type="evidence" value="ECO:0007669"/>
    <property type="project" value="UniProtKB-SubCell"/>
</dbReference>
<dbReference type="InterPro" id="IPR013221">
    <property type="entry name" value="Mur_ligase_cen"/>
</dbReference>
<dbReference type="EC" id="6.3.2.8" evidence="3 14"/>
<dbReference type="GO" id="GO:0051301">
    <property type="term" value="P:cell division"/>
    <property type="evidence" value="ECO:0007669"/>
    <property type="project" value="UniProtKB-KW"/>
</dbReference>
<evidence type="ECO:0000256" key="12">
    <source>
        <dbReference type="ARBA" id="ARBA00023316"/>
    </source>
</evidence>
<evidence type="ECO:0000256" key="4">
    <source>
        <dbReference type="ARBA" id="ARBA00022490"/>
    </source>
</evidence>
<keyword evidence="8 14" id="KW-0067">ATP-binding</keyword>
<keyword evidence="15" id="KW-0472">Membrane</keyword>
<evidence type="ECO:0000256" key="14">
    <source>
        <dbReference type="HAMAP-Rule" id="MF_00046"/>
    </source>
</evidence>
<keyword evidence="12 14" id="KW-0961">Cell wall biogenesis/degradation</keyword>
<evidence type="ECO:0000313" key="19">
    <source>
        <dbReference type="EMBL" id="EIM75990.1"/>
    </source>
</evidence>
<dbReference type="NCBIfam" id="TIGR01082">
    <property type="entry name" value="murC"/>
    <property type="match status" value="1"/>
</dbReference>
<feature type="binding site" evidence="14">
    <location>
        <begin position="121"/>
        <end position="127"/>
    </location>
    <ligand>
        <name>ATP</name>
        <dbReference type="ChEBI" id="CHEBI:30616"/>
    </ligand>
</feature>
<evidence type="ECO:0000256" key="8">
    <source>
        <dbReference type="ARBA" id="ARBA00022840"/>
    </source>
</evidence>
<evidence type="ECO:0000256" key="7">
    <source>
        <dbReference type="ARBA" id="ARBA00022741"/>
    </source>
</evidence>
<proteinExistence type="inferred from homology"/>
<dbReference type="SUPFAM" id="SSF53623">
    <property type="entry name" value="MurD-like peptide ligases, catalytic domain"/>
    <property type="match status" value="1"/>
</dbReference>
<keyword evidence="10 14" id="KW-0573">Peptidoglycan synthesis</keyword>
<evidence type="ECO:0000256" key="2">
    <source>
        <dbReference type="ARBA" id="ARBA00004752"/>
    </source>
</evidence>
<keyword evidence="15" id="KW-1133">Transmembrane helix</keyword>
<comment type="catalytic activity">
    <reaction evidence="13 14">
        <text>UDP-N-acetyl-alpha-D-muramate + L-alanine + ATP = UDP-N-acetyl-alpha-D-muramoyl-L-alanine + ADP + phosphate + H(+)</text>
        <dbReference type="Rhea" id="RHEA:23372"/>
        <dbReference type="ChEBI" id="CHEBI:15378"/>
        <dbReference type="ChEBI" id="CHEBI:30616"/>
        <dbReference type="ChEBI" id="CHEBI:43474"/>
        <dbReference type="ChEBI" id="CHEBI:57972"/>
        <dbReference type="ChEBI" id="CHEBI:70757"/>
        <dbReference type="ChEBI" id="CHEBI:83898"/>
        <dbReference type="ChEBI" id="CHEBI:456216"/>
        <dbReference type="EC" id="6.3.2.8"/>
    </reaction>
</comment>
<dbReference type="PANTHER" id="PTHR43445:SF3">
    <property type="entry name" value="UDP-N-ACETYLMURAMATE--L-ALANINE LIGASE"/>
    <property type="match status" value="1"/>
</dbReference>
<evidence type="ECO:0000256" key="6">
    <source>
        <dbReference type="ARBA" id="ARBA00022618"/>
    </source>
</evidence>
<dbReference type="InterPro" id="IPR004101">
    <property type="entry name" value="Mur_ligase_C"/>
</dbReference>
<dbReference type="PATRIC" id="fig|1189621.3.peg.2396"/>
<dbReference type="HAMAP" id="MF_00046">
    <property type="entry name" value="MurC"/>
    <property type="match status" value="1"/>
</dbReference>
<dbReference type="STRING" id="1189621.A3SI_11504"/>
<dbReference type="UniPathway" id="UPA00219"/>
<dbReference type="GO" id="GO:0009252">
    <property type="term" value="P:peptidoglycan biosynthetic process"/>
    <property type="evidence" value="ECO:0007669"/>
    <property type="project" value="UniProtKB-UniRule"/>
</dbReference>
<dbReference type="GO" id="GO:0071555">
    <property type="term" value="P:cell wall organization"/>
    <property type="evidence" value="ECO:0007669"/>
    <property type="project" value="UniProtKB-KW"/>
</dbReference>
<dbReference type="Gene3D" id="3.40.1190.10">
    <property type="entry name" value="Mur-like, catalytic domain"/>
    <property type="match status" value="1"/>
</dbReference>
<feature type="transmembrane region" description="Helical" evidence="15">
    <location>
        <begin position="7"/>
        <end position="26"/>
    </location>
</feature>
<evidence type="ECO:0000259" key="16">
    <source>
        <dbReference type="Pfam" id="PF01225"/>
    </source>
</evidence>
<reference evidence="19 20" key="1">
    <citation type="submission" date="2012-05" db="EMBL/GenBank/DDBJ databases">
        <title>Genome sequence of Nitritalea halalkaliphila LW7.</title>
        <authorList>
            <person name="Jangir P.K."/>
            <person name="Singh A."/>
            <person name="Shivaji S."/>
            <person name="Sharma R."/>
        </authorList>
    </citation>
    <scope>NUCLEOTIDE SEQUENCE [LARGE SCALE GENOMIC DNA]</scope>
    <source>
        <strain evidence="19 20">LW7</strain>
    </source>
</reference>
<dbReference type="Pfam" id="PF01225">
    <property type="entry name" value="Mur_ligase"/>
    <property type="match status" value="1"/>
</dbReference>
<keyword evidence="9 14" id="KW-0133">Cell shape</keyword>
<dbReference type="GO" id="GO:0008763">
    <property type="term" value="F:UDP-N-acetylmuramate-L-alanine ligase activity"/>
    <property type="evidence" value="ECO:0007669"/>
    <property type="project" value="UniProtKB-UniRule"/>
</dbReference>
<dbReference type="InterPro" id="IPR050061">
    <property type="entry name" value="MurCDEF_pg_biosynth"/>
</dbReference>
<dbReference type="PANTHER" id="PTHR43445">
    <property type="entry name" value="UDP-N-ACETYLMURAMATE--L-ALANINE LIGASE-RELATED"/>
    <property type="match status" value="1"/>
</dbReference>
<evidence type="ECO:0000256" key="5">
    <source>
        <dbReference type="ARBA" id="ARBA00022598"/>
    </source>
</evidence>
<dbReference type="RefSeq" id="WP_009055355.1">
    <property type="nucleotide sequence ID" value="NZ_AJYA01000024.1"/>
</dbReference>
<dbReference type="Gene3D" id="3.90.190.20">
    <property type="entry name" value="Mur ligase, C-terminal domain"/>
    <property type="match status" value="1"/>
</dbReference>
<evidence type="ECO:0000259" key="18">
    <source>
        <dbReference type="Pfam" id="PF08245"/>
    </source>
</evidence>
<dbReference type="InterPro" id="IPR036565">
    <property type="entry name" value="Mur-like_cat_sf"/>
</dbReference>
<comment type="similarity">
    <text evidence="14">Belongs to the MurCDEF family.</text>
</comment>
<organism evidence="19 20">
    <name type="scientific">Nitritalea halalkaliphila LW7</name>
    <dbReference type="NCBI Taxonomy" id="1189621"/>
    <lineage>
        <taxon>Bacteria</taxon>
        <taxon>Pseudomonadati</taxon>
        <taxon>Bacteroidota</taxon>
        <taxon>Cytophagia</taxon>
        <taxon>Cytophagales</taxon>
        <taxon>Cyclobacteriaceae</taxon>
        <taxon>Nitritalea</taxon>
    </lineage>
</organism>
<evidence type="ECO:0000256" key="1">
    <source>
        <dbReference type="ARBA" id="ARBA00004496"/>
    </source>
</evidence>
<name>I5C2D8_9BACT</name>
<comment type="function">
    <text evidence="14">Cell wall formation.</text>
</comment>
<keyword evidence="6 14" id="KW-0132">Cell division</keyword>
<evidence type="ECO:0000256" key="9">
    <source>
        <dbReference type="ARBA" id="ARBA00022960"/>
    </source>
</evidence>
<evidence type="ECO:0000256" key="11">
    <source>
        <dbReference type="ARBA" id="ARBA00023306"/>
    </source>
</evidence>
<keyword evidence="5 14" id="KW-0436">Ligase</keyword>
<dbReference type="SUPFAM" id="SSF51984">
    <property type="entry name" value="MurCD N-terminal domain"/>
    <property type="match status" value="1"/>
</dbReference>
<comment type="caution">
    <text evidence="19">The sequence shown here is derived from an EMBL/GenBank/DDBJ whole genome shotgun (WGS) entry which is preliminary data.</text>
</comment>
<dbReference type="Pfam" id="PF08245">
    <property type="entry name" value="Mur_ligase_M"/>
    <property type="match status" value="1"/>
</dbReference>
<feature type="domain" description="Mur ligase C-terminal" evidence="17">
    <location>
        <begin position="325"/>
        <end position="424"/>
    </location>
</feature>
<feature type="domain" description="Mur ligase N-terminal catalytic" evidence="16">
    <location>
        <begin position="9"/>
        <end position="113"/>
    </location>
</feature>
<dbReference type="Pfam" id="PF02875">
    <property type="entry name" value="Mur_ligase_C"/>
    <property type="match status" value="1"/>
</dbReference>
<dbReference type="GO" id="GO:0008360">
    <property type="term" value="P:regulation of cell shape"/>
    <property type="evidence" value="ECO:0007669"/>
    <property type="project" value="UniProtKB-KW"/>
</dbReference>
<sequence length="471" mass="51488">MQTDQLRYVYFLGIGGIGMSALARWFHQKGLPVSGYDRTPSLLTEQLQQEGIPVYFEDSVQILSEALRALPVEQVLVVWTPAVPASSQLLTHFRDAGYRLLKRAEVLGLLSAERSCLAVAGTHGKTTTSVLLAHLLHSQGLPVSAFLGGIAKNVASNLIQPQRGEETKATMVVEADEFDRSFLHLHPTAAVITSADADHLDIYKDAEQLLEAFRLFAGRIRKKGMLLLQHTAAEKLGTLPLAKKVRVLTYGLKGGEVRAEAIRAHADRFIFDYHAPDKVIHDLTLPMPGYHNVENALPAITLALAAGLSVVQVRAALQVFAGVKRRFERCVQTEAHVYIDDYAHHPEEIRATLSSVLAMYPGKTLTVVFQPHLYSRTRDFAAGFSESLSLADRVWLLDIYPAREEPIPGVSAEMLIGGIQAAEKRLVAKEELLGLIRGEQPELLVTLGAGDIDRLVAPITALLTAKGGLDA</sequence>
<dbReference type="InterPro" id="IPR000713">
    <property type="entry name" value="Mur_ligase_N"/>
</dbReference>
<accession>I5C2D8</accession>
<dbReference type="InterPro" id="IPR005758">
    <property type="entry name" value="UDP-N-AcMur_Ala_ligase_MurC"/>
</dbReference>
<protein>
    <recommendedName>
        <fullName evidence="3 14">UDP-N-acetylmuramate--L-alanine ligase</fullName>
        <ecNumber evidence="3 14">6.3.2.8</ecNumber>
    </recommendedName>
    <alternativeName>
        <fullName evidence="14">UDP-N-acetylmuramoyl-L-alanine synthetase</fullName>
    </alternativeName>
</protein>
<gene>
    <name evidence="14 19" type="primary">murC</name>
    <name evidence="19" type="ORF">A3SI_11504</name>
</gene>
<comment type="pathway">
    <text evidence="2 14">Cell wall biogenesis; peptidoglycan biosynthesis.</text>
</comment>
<keyword evidence="15" id="KW-0812">Transmembrane</keyword>
<comment type="subcellular location">
    <subcellularLocation>
        <location evidence="1 14">Cytoplasm</location>
    </subcellularLocation>
</comment>